<dbReference type="InParanoid" id="A0A6P7GEC1"/>
<dbReference type="AlphaFoldDB" id="A0A6P7GEC1"/>
<dbReference type="PANTHER" id="PTHR22590:SF2">
    <property type="entry name" value="IQ DOMAIN-CONTAINING PROTEIN N"/>
    <property type="match status" value="1"/>
</dbReference>
<keyword evidence="1" id="KW-0677">Repeat</keyword>
<dbReference type="RefSeq" id="XP_028147914.1">
    <property type="nucleotide sequence ID" value="XM_028292113.1"/>
</dbReference>
<name>A0A6P7GEC1_DIAVI</name>
<dbReference type="Pfam" id="PF00612">
    <property type="entry name" value="IQ"/>
    <property type="match status" value="3"/>
</dbReference>
<dbReference type="PROSITE" id="PS50096">
    <property type="entry name" value="IQ"/>
    <property type="match status" value="3"/>
</dbReference>
<dbReference type="PANTHER" id="PTHR22590">
    <property type="entry name" value="MYOSIN MOTOR DOMAIN-CONTAINING PROTEIN"/>
    <property type="match status" value="1"/>
</dbReference>
<evidence type="ECO:0000313" key="2">
    <source>
        <dbReference type="RefSeq" id="XP_028147914.1"/>
    </source>
</evidence>
<dbReference type="Gene3D" id="1.20.5.190">
    <property type="match status" value="2"/>
</dbReference>
<accession>A0A6P7GEC1</accession>
<dbReference type="InterPro" id="IPR052318">
    <property type="entry name" value="CellDiv_DevSignal_Domain"/>
</dbReference>
<dbReference type="OrthoDB" id="190375at2759"/>
<reference evidence="2" key="1">
    <citation type="submission" date="2025-08" db="UniProtKB">
        <authorList>
            <consortium name="RefSeq"/>
        </authorList>
    </citation>
    <scope>IDENTIFICATION</scope>
    <source>
        <tissue evidence="2">Whole insect</tissue>
    </source>
</reference>
<dbReference type="InterPro" id="IPR000048">
    <property type="entry name" value="IQ_motif_EF-hand-BS"/>
</dbReference>
<proteinExistence type="predicted"/>
<dbReference type="SMART" id="SM00015">
    <property type="entry name" value="IQ"/>
    <property type="match status" value="3"/>
</dbReference>
<evidence type="ECO:0000256" key="1">
    <source>
        <dbReference type="ARBA" id="ARBA00022737"/>
    </source>
</evidence>
<protein>
    <submittedName>
        <fullName evidence="2">Spermatogenesis-associated protein 17-like</fullName>
    </submittedName>
</protein>
<gene>
    <name evidence="2" type="primary">LOC114341320</name>
</gene>
<dbReference type="InterPro" id="IPR027417">
    <property type="entry name" value="P-loop_NTPase"/>
</dbReference>
<organism evidence="2">
    <name type="scientific">Diabrotica virgifera virgifera</name>
    <name type="common">western corn rootworm</name>
    <dbReference type="NCBI Taxonomy" id="50390"/>
    <lineage>
        <taxon>Eukaryota</taxon>
        <taxon>Metazoa</taxon>
        <taxon>Ecdysozoa</taxon>
        <taxon>Arthropoda</taxon>
        <taxon>Hexapoda</taxon>
        <taxon>Insecta</taxon>
        <taxon>Pterygota</taxon>
        <taxon>Neoptera</taxon>
        <taxon>Endopterygota</taxon>
        <taxon>Coleoptera</taxon>
        <taxon>Polyphaga</taxon>
        <taxon>Cucujiformia</taxon>
        <taxon>Chrysomeloidea</taxon>
        <taxon>Chrysomelidae</taxon>
        <taxon>Galerucinae</taxon>
        <taxon>Diabroticina</taxon>
        <taxon>Diabroticites</taxon>
        <taxon>Diabrotica</taxon>
    </lineage>
</organism>
<dbReference type="SUPFAM" id="SSF52540">
    <property type="entry name" value="P-loop containing nucleoside triphosphate hydrolases"/>
    <property type="match status" value="1"/>
</dbReference>
<sequence>MHLTDKYGTNLTKIRELNKQITKNIRKDIKDYNTRELSKVIEENKSLKVFLRKQSIGKKNSYKEKNTKGEKIRHKQEILQAVGTYNEISNKIHRAAVIIQSFFKGIVVRAQIRRMNAAATVIQRYCRGWLLRYHLPDIMAKVYERMCIKQYNTAAIKIQARWRGYLVRKYKICVKEIIEMRHTAEKANKDIKEQLQRPFSEIGLDEFQCNTKDAQKVFEILFDRHHLLRTQHIEGVLSQTGTQ</sequence>